<dbReference type="PANTHER" id="PTHR30121:SF6">
    <property type="entry name" value="SLR6007 PROTEIN"/>
    <property type="match status" value="1"/>
</dbReference>
<reference evidence="1 2" key="1">
    <citation type="submission" date="2008-07" db="EMBL/GenBank/DDBJ databases">
        <authorList>
            <person name="Tandeau de Marsac N."/>
            <person name="Ferriera S."/>
            <person name="Johnson J."/>
            <person name="Kravitz S."/>
            <person name="Beeson K."/>
            <person name="Sutton G."/>
            <person name="Rogers Y.-H."/>
            <person name="Friedman R."/>
            <person name="Frazier M."/>
            <person name="Venter J.C."/>
        </authorList>
    </citation>
    <scope>NUCLEOTIDE SEQUENCE [LARGE SCALE GENOMIC DNA]</scope>
    <source>
        <strain evidence="1 2">PCC 7420</strain>
    </source>
</reference>
<dbReference type="Proteomes" id="UP000003835">
    <property type="component" value="Unassembled WGS sequence"/>
</dbReference>
<evidence type="ECO:0008006" key="3">
    <source>
        <dbReference type="Google" id="ProtNLM"/>
    </source>
</evidence>
<dbReference type="eggNOG" id="COG3451">
    <property type="taxonomic scope" value="Bacteria"/>
</dbReference>
<dbReference type="AlphaFoldDB" id="B4VV08"/>
<gene>
    <name evidence="1" type="ORF">MC7420_4174</name>
</gene>
<protein>
    <recommendedName>
        <fullName evidence="3">Helicase HerA central domain-containing protein</fullName>
    </recommendedName>
</protein>
<dbReference type="HOGENOM" id="CLU_011112_0_0_3"/>
<dbReference type="InterPro" id="IPR027417">
    <property type="entry name" value="P-loop_NTPase"/>
</dbReference>
<dbReference type="SUPFAM" id="SSF52540">
    <property type="entry name" value="P-loop containing nucleoside triphosphate hydrolases"/>
    <property type="match status" value="1"/>
</dbReference>
<sequence length="929" mass="104727">MQLFSLVQSNRAKKAAQVKVKRPTSGKAKIGARQIHDGSTRRKGTPIEDAFSLVTMLRIELDGRKVGAYVLRKGENNFTIQFGFECKGIHPTLRADEIEPVFDALSAGLKDFPPSEHLTIHLSSFTTDVSRQEQLKQLIAVAPTVELKFLTLSERARVQELTRLGLRKPKTLRLYCTYTVEPDTTGSHDTIEKVLAKLERYWRRFTGELDKVQFLRMERLFTSAYAYGFQQWEQLLANKIGLQIRALTDEELWEILWQRFNSTPPIKVPQVVVLGERGLREEVHSELSPLTLLVEGPIPVAQRRWVKANGKYVGVLTFVDKPAGWRDKEAQLRYLWEVIAKDRVWDTEVFCQLTRANEALVKTNMQRLTKQANTATVLAADKNSIDVKAHLNIKKGVEAQEALYEGAVPFHTAVTFLVHRTRLGPLDEACRFLESLFLRPAWVSREQEYPWRVWVQTFPINWEKLLAKPFNRRQVYLTSEVPGLMPLVKTRTIDEWGLELVADEGGTPIYLDLFKQHKNLALFGTTRSGKSVMASGILTQALAHGLPVVVMDYPKPDGTSTFTDYTHFVGGSYFNVRSEAINLFELPDLSQLSPKDQNDRFEDYKDFLVSALMVMVVGAKAGESAREKAFSSTVRSILTLAIDGFFKDELIRDRYGMSYRAGFGSQEWQNMPTLRDFVPFCSYERLELDGNSGEIRTAMEQIKLRLSSWMESRVGKAISRPSTFRTDAQLLVFALANLSNDDDAAILSLSAYSAALRRALASPASIFFIDESPILFEYDAISNLVARLCANGAKAGVRVILSGQDPNTIAASPGGAKIFQNMTTRLVGRIQPTAVDSFVEILKYPKEVIARNASESFFPKKEGMYSQWLVDDRGTYTAARYYPGYVLLAAVANNPDEQAMRSAAMKRHGNKFVGLNQFSRELIASIRAS</sequence>
<dbReference type="InterPro" id="IPR051162">
    <property type="entry name" value="T4SS_component"/>
</dbReference>
<dbReference type="PANTHER" id="PTHR30121">
    <property type="entry name" value="UNCHARACTERIZED PROTEIN YJGR-RELATED"/>
    <property type="match status" value="1"/>
</dbReference>
<dbReference type="EMBL" id="DS989854">
    <property type="protein sequence ID" value="EDX74189.1"/>
    <property type="molecule type" value="Genomic_DNA"/>
</dbReference>
<evidence type="ECO:0000313" key="1">
    <source>
        <dbReference type="EMBL" id="EDX74189.1"/>
    </source>
</evidence>
<proteinExistence type="predicted"/>
<organism evidence="1 2">
    <name type="scientific">Coleofasciculus chthonoplastes PCC 7420</name>
    <dbReference type="NCBI Taxonomy" id="118168"/>
    <lineage>
        <taxon>Bacteria</taxon>
        <taxon>Bacillati</taxon>
        <taxon>Cyanobacteriota</taxon>
        <taxon>Cyanophyceae</taxon>
        <taxon>Coleofasciculales</taxon>
        <taxon>Coleofasciculaceae</taxon>
        <taxon>Coleofasciculus</taxon>
    </lineage>
</organism>
<dbReference type="STRING" id="118168.MC7420_4174"/>
<name>B4VV08_9CYAN</name>
<evidence type="ECO:0000313" key="2">
    <source>
        <dbReference type="Proteomes" id="UP000003835"/>
    </source>
</evidence>
<dbReference type="Gene3D" id="3.40.50.300">
    <property type="entry name" value="P-loop containing nucleotide triphosphate hydrolases"/>
    <property type="match status" value="2"/>
</dbReference>
<dbReference type="RefSeq" id="WP_006102494.1">
    <property type="nucleotide sequence ID" value="NZ_DS989854.1"/>
</dbReference>
<keyword evidence="2" id="KW-1185">Reference proteome</keyword>
<accession>B4VV08</accession>